<dbReference type="InterPro" id="IPR005119">
    <property type="entry name" value="LysR_subst-bd"/>
</dbReference>
<dbReference type="SUPFAM" id="SSF46785">
    <property type="entry name" value="Winged helix' DNA-binding domain"/>
    <property type="match status" value="1"/>
</dbReference>
<dbReference type="AlphaFoldDB" id="A0A1I4ITP2"/>
<organism evidence="6 7">
    <name type="scientific">Geodermatophilus ruber</name>
    <dbReference type="NCBI Taxonomy" id="504800"/>
    <lineage>
        <taxon>Bacteria</taxon>
        <taxon>Bacillati</taxon>
        <taxon>Actinomycetota</taxon>
        <taxon>Actinomycetes</taxon>
        <taxon>Geodermatophilales</taxon>
        <taxon>Geodermatophilaceae</taxon>
        <taxon>Geodermatophilus</taxon>
    </lineage>
</organism>
<name>A0A1I4ITP2_9ACTN</name>
<protein>
    <submittedName>
        <fullName evidence="6">DNA-binding transcriptional regulator, LysR family</fullName>
    </submittedName>
</protein>
<dbReference type="Gene3D" id="3.40.190.290">
    <property type="match status" value="1"/>
</dbReference>
<dbReference type="RefSeq" id="WP_091328040.1">
    <property type="nucleotide sequence ID" value="NZ_FOSW01000013.1"/>
</dbReference>
<evidence type="ECO:0000259" key="5">
    <source>
        <dbReference type="PROSITE" id="PS50931"/>
    </source>
</evidence>
<evidence type="ECO:0000313" key="6">
    <source>
        <dbReference type="EMBL" id="SFL57685.1"/>
    </source>
</evidence>
<dbReference type="STRING" id="504800.SAMN04488085_113125"/>
<reference evidence="6 7" key="1">
    <citation type="submission" date="2016-10" db="EMBL/GenBank/DDBJ databases">
        <authorList>
            <person name="de Groot N.N."/>
        </authorList>
    </citation>
    <scope>NUCLEOTIDE SEQUENCE [LARGE SCALE GENOMIC DNA]</scope>
    <source>
        <strain evidence="6 7">DSM 45317</strain>
    </source>
</reference>
<dbReference type="PANTHER" id="PTHR30346">
    <property type="entry name" value="TRANSCRIPTIONAL DUAL REGULATOR HCAR-RELATED"/>
    <property type="match status" value="1"/>
</dbReference>
<dbReference type="PRINTS" id="PR00039">
    <property type="entry name" value="HTHLYSR"/>
</dbReference>
<dbReference type="FunCoup" id="A0A1I4ITP2">
    <property type="interactions" value="14"/>
</dbReference>
<dbReference type="EMBL" id="FOSW01000013">
    <property type="protein sequence ID" value="SFL57685.1"/>
    <property type="molecule type" value="Genomic_DNA"/>
</dbReference>
<accession>A0A1I4ITP2</accession>
<evidence type="ECO:0000256" key="4">
    <source>
        <dbReference type="ARBA" id="ARBA00023163"/>
    </source>
</evidence>
<keyword evidence="3 6" id="KW-0238">DNA-binding</keyword>
<keyword evidence="7" id="KW-1185">Reference proteome</keyword>
<dbReference type="PROSITE" id="PS50931">
    <property type="entry name" value="HTH_LYSR"/>
    <property type="match status" value="1"/>
</dbReference>
<gene>
    <name evidence="6" type="ORF">SAMN04488085_113125</name>
</gene>
<dbReference type="OrthoDB" id="3181812at2"/>
<dbReference type="InParanoid" id="A0A1I4ITP2"/>
<evidence type="ECO:0000313" key="7">
    <source>
        <dbReference type="Proteomes" id="UP000199152"/>
    </source>
</evidence>
<dbReference type="SUPFAM" id="SSF53850">
    <property type="entry name" value="Periplasmic binding protein-like II"/>
    <property type="match status" value="1"/>
</dbReference>
<dbReference type="InterPro" id="IPR000847">
    <property type="entry name" value="LysR_HTH_N"/>
</dbReference>
<feature type="domain" description="HTH lysR-type" evidence="5">
    <location>
        <begin position="1"/>
        <end position="58"/>
    </location>
</feature>
<comment type="similarity">
    <text evidence="1">Belongs to the LysR transcriptional regulatory family.</text>
</comment>
<dbReference type="GO" id="GO:0003700">
    <property type="term" value="F:DNA-binding transcription factor activity"/>
    <property type="evidence" value="ECO:0007669"/>
    <property type="project" value="InterPro"/>
</dbReference>
<sequence>MDLRQLEYVVAVAEERSFTRAAARCHVVQSALSAQVARLERELGVTLFHRTSRSVRVAPAGELLLPHARALLRGAEVARAELAAFAGVVTGRLRVGMVGTAGRGAPLVERALLAFHQQHPAVEIAVQDTGSRHMAEQVRTGDLDLAFVGLFADQVPPGVVHHLLADEPLVAVVARTHPLAGRAGVALEELAATGPFVDMRAEAGLRLQVDAAFARAGVARAVAFELSTSVAVVRFAGLGFGAALVPASAADGVRDVSVLPVDDPAARHPIGLVHRAPAPSAPSARAFLALLLEEGADRRGNR</sequence>
<keyword evidence="4" id="KW-0804">Transcription</keyword>
<dbReference type="Pfam" id="PF03466">
    <property type="entry name" value="LysR_substrate"/>
    <property type="match status" value="1"/>
</dbReference>
<dbReference type="InterPro" id="IPR036388">
    <property type="entry name" value="WH-like_DNA-bd_sf"/>
</dbReference>
<evidence type="ECO:0000256" key="2">
    <source>
        <dbReference type="ARBA" id="ARBA00023015"/>
    </source>
</evidence>
<dbReference type="Proteomes" id="UP000199152">
    <property type="component" value="Unassembled WGS sequence"/>
</dbReference>
<dbReference type="GO" id="GO:0003677">
    <property type="term" value="F:DNA binding"/>
    <property type="evidence" value="ECO:0007669"/>
    <property type="project" value="UniProtKB-KW"/>
</dbReference>
<proteinExistence type="inferred from homology"/>
<dbReference type="Gene3D" id="1.10.10.10">
    <property type="entry name" value="Winged helix-like DNA-binding domain superfamily/Winged helix DNA-binding domain"/>
    <property type="match status" value="1"/>
</dbReference>
<dbReference type="InterPro" id="IPR036390">
    <property type="entry name" value="WH_DNA-bd_sf"/>
</dbReference>
<dbReference type="Pfam" id="PF00126">
    <property type="entry name" value="HTH_1"/>
    <property type="match status" value="1"/>
</dbReference>
<evidence type="ECO:0000256" key="1">
    <source>
        <dbReference type="ARBA" id="ARBA00009437"/>
    </source>
</evidence>
<evidence type="ECO:0000256" key="3">
    <source>
        <dbReference type="ARBA" id="ARBA00023125"/>
    </source>
</evidence>
<dbReference type="GO" id="GO:0032993">
    <property type="term" value="C:protein-DNA complex"/>
    <property type="evidence" value="ECO:0007669"/>
    <property type="project" value="TreeGrafter"/>
</dbReference>
<dbReference type="PANTHER" id="PTHR30346:SF28">
    <property type="entry name" value="HTH-TYPE TRANSCRIPTIONAL REGULATOR CYNR"/>
    <property type="match status" value="1"/>
</dbReference>
<dbReference type="FunFam" id="1.10.10.10:FF:000001">
    <property type="entry name" value="LysR family transcriptional regulator"/>
    <property type="match status" value="1"/>
</dbReference>
<keyword evidence="2" id="KW-0805">Transcription regulation</keyword>